<gene>
    <name evidence="3" type="ORF">SK128_001336</name>
</gene>
<comment type="caution">
    <text evidence="3">The sequence shown here is derived from an EMBL/GenBank/DDBJ whole genome shotgun (WGS) entry which is preliminary data.</text>
</comment>
<organism evidence="3 4">
    <name type="scientific">Halocaridina rubra</name>
    <name type="common">Hawaiian red shrimp</name>
    <dbReference type="NCBI Taxonomy" id="373956"/>
    <lineage>
        <taxon>Eukaryota</taxon>
        <taxon>Metazoa</taxon>
        <taxon>Ecdysozoa</taxon>
        <taxon>Arthropoda</taxon>
        <taxon>Crustacea</taxon>
        <taxon>Multicrustacea</taxon>
        <taxon>Malacostraca</taxon>
        <taxon>Eumalacostraca</taxon>
        <taxon>Eucarida</taxon>
        <taxon>Decapoda</taxon>
        <taxon>Pleocyemata</taxon>
        <taxon>Caridea</taxon>
        <taxon>Atyoidea</taxon>
        <taxon>Atyidae</taxon>
        <taxon>Halocaridina</taxon>
    </lineage>
</organism>
<feature type="region of interest" description="Disordered" evidence="1">
    <location>
        <begin position="457"/>
        <end position="497"/>
    </location>
</feature>
<keyword evidence="2" id="KW-0472">Membrane</keyword>
<keyword evidence="2" id="KW-0812">Transmembrane</keyword>
<protein>
    <submittedName>
        <fullName evidence="3">Uncharacterized protein</fullName>
    </submittedName>
</protein>
<feature type="transmembrane region" description="Helical" evidence="2">
    <location>
        <begin position="38"/>
        <end position="56"/>
    </location>
</feature>
<evidence type="ECO:0000313" key="3">
    <source>
        <dbReference type="EMBL" id="KAK7082596.1"/>
    </source>
</evidence>
<dbReference type="Proteomes" id="UP001381693">
    <property type="component" value="Unassembled WGS sequence"/>
</dbReference>
<proteinExistence type="predicted"/>
<dbReference type="EMBL" id="JAXCGZ010003956">
    <property type="protein sequence ID" value="KAK7082596.1"/>
    <property type="molecule type" value="Genomic_DNA"/>
</dbReference>
<accession>A0AAN9A6L6</accession>
<reference evidence="3 4" key="1">
    <citation type="submission" date="2023-11" db="EMBL/GenBank/DDBJ databases">
        <title>Halocaridina rubra genome assembly.</title>
        <authorList>
            <person name="Smith C."/>
        </authorList>
    </citation>
    <scope>NUCLEOTIDE SEQUENCE [LARGE SCALE GENOMIC DNA]</scope>
    <source>
        <strain evidence="3">EP-1</strain>
        <tissue evidence="3">Whole</tissue>
    </source>
</reference>
<evidence type="ECO:0000313" key="4">
    <source>
        <dbReference type="Proteomes" id="UP001381693"/>
    </source>
</evidence>
<sequence>MASQHSDDEPRNRCCIRRFFRCFMRALRNGANYIMRSNMYIAFVFILCSLGIALLGCCKSNREANLDRNVDNFSNCTDHLLSNTLPDASPHCLGDVNNYSVPYINGNPANGFLTMAELSILDDCANGLNNHVPYRYRQARRGQIYDMQSHLLQSYYRFRQRMAVCNSIFDVGQVRHVQGAINWPPVNVTIQNPISVLQNSLDTVSLNTGTTTVELHGNPQRNLSSEVEYTVCFKDEEIKLNTSDAPKKYQRSEKSNQTTNTAAIRNSDFVYIPQEQDEYMAVFPYISQHEKCALSETASSSVQDQYYPSVDHNVEYEQMLDRIRNEASLAYQSQQSHRSGGVGNIDEQKSLEEFYTSVKVDQYVYIHDKNCPKNISNPQKLEILHDFDSACALPRERHNPEYDARPQQLQSCTSVDLNTMYAEVLRGIRNLTNLPYQSPEGNELPAAVPVFESQDDEPFLQPSAETGAIPKTRTKTENPQDSEYNQQSTQETPSKGKYKLHKSFESDRHENYDRLPVIEVVSRDSELFTISPENPYMRQYDFRGENESIRPQVQENSLLRHYMSLANSEQDHRLSSSIQCTHPHDQYSGSNHSTQIRVNPYTFRQPTSQNELPPRKAWEIHSDLLLDSDDTNEDSDDDDAVVILEGSTTPEGSDDTL</sequence>
<name>A0AAN9A6L6_HALRR</name>
<keyword evidence="2" id="KW-1133">Transmembrane helix</keyword>
<feature type="region of interest" description="Disordered" evidence="1">
    <location>
        <begin position="573"/>
        <end position="594"/>
    </location>
</feature>
<evidence type="ECO:0000256" key="1">
    <source>
        <dbReference type="SAM" id="MobiDB-lite"/>
    </source>
</evidence>
<keyword evidence="4" id="KW-1185">Reference proteome</keyword>
<evidence type="ECO:0000256" key="2">
    <source>
        <dbReference type="SAM" id="Phobius"/>
    </source>
</evidence>
<dbReference type="AlphaFoldDB" id="A0AAN9A6L6"/>
<feature type="compositionally biased region" description="Acidic residues" evidence="1">
    <location>
        <begin position="626"/>
        <end position="640"/>
    </location>
</feature>
<feature type="region of interest" description="Disordered" evidence="1">
    <location>
        <begin position="623"/>
        <end position="657"/>
    </location>
</feature>
<feature type="compositionally biased region" description="Polar residues" evidence="1">
    <location>
        <begin position="477"/>
        <end position="493"/>
    </location>
</feature>